<feature type="binding site" evidence="7">
    <location>
        <position position="69"/>
    </location>
    <ligand>
        <name>S-adenosyl-L-methionine</name>
        <dbReference type="ChEBI" id="CHEBI:59789"/>
    </ligand>
</feature>
<comment type="pathway">
    <text evidence="7">tRNA modification; N(7)-methylguanine-tRNA biosynthesis.</text>
</comment>
<comment type="caution">
    <text evidence="7">Lacks conserved residue(s) required for the propagation of feature annotation.</text>
</comment>
<dbReference type="SUPFAM" id="SSF53335">
    <property type="entry name" value="S-adenosyl-L-methionine-dependent methyltransferases"/>
    <property type="match status" value="1"/>
</dbReference>
<reference evidence="8 9" key="1">
    <citation type="submission" date="2017-08" db="EMBL/GenBank/DDBJ databases">
        <title>Burning lignite coal seam in the remote Altai Mountains harbors a hydrogen-driven thermophilic microbial community.</title>
        <authorList>
            <person name="Kadnikov V.V."/>
            <person name="Mardanov A.V."/>
            <person name="Ivasenko D."/>
            <person name="Beletsky A.V."/>
            <person name="Karnachuk O.V."/>
            <person name="Ravin N.V."/>
        </authorList>
    </citation>
    <scope>NUCLEOTIDE SEQUENCE [LARGE SCALE GENOMIC DNA]</scope>
    <source>
        <strain evidence="8">AL33</strain>
    </source>
</reference>
<feature type="binding site" evidence="7">
    <location>
        <position position="154"/>
    </location>
    <ligand>
        <name>substrate</name>
    </ligand>
</feature>
<dbReference type="GO" id="GO:0008176">
    <property type="term" value="F:tRNA (guanine(46)-N7)-methyltransferase activity"/>
    <property type="evidence" value="ECO:0007669"/>
    <property type="project" value="UniProtKB-UniRule"/>
</dbReference>
<dbReference type="InterPro" id="IPR003358">
    <property type="entry name" value="tRNA_(Gua-N-7)_MeTrfase_Trmb"/>
</dbReference>
<evidence type="ECO:0000256" key="1">
    <source>
        <dbReference type="ARBA" id="ARBA00000142"/>
    </source>
</evidence>
<keyword evidence="3 7" id="KW-0489">Methyltransferase</keyword>
<dbReference type="NCBIfam" id="TIGR00091">
    <property type="entry name" value="tRNA (guanosine(46)-N7)-methyltransferase TrmB"/>
    <property type="match status" value="1"/>
</dbReference>
<dbReference type="PANTHER" id="PTHR23417:SF14">
    <property type="entry name" value="PENTACOTRIPEPTIDE-REPEAT REGION OF PRORP DOMAIN-CONTAINING PROTEIN"/>
    <property type="match status" value="1"/>
</dbReference>
<comment type="similarity">
    <text evidence="7">Belongs to the class I-like SAM-binding methyltransferase superfamily. TrmB family.</text>
</comment>
<gene>
    <name evidence="7" type="primary">trmB</name>
    <name evidence="8" type="ORF">HSCHL_1126</name>
</gene>
<dbReference type="Proteomes" id="UP000244180">
    <property type="component" value="Unassembled WGS sequence"/>
</dbReference>
<dbReference type="RefSeq" id="WP_272999898.1">
    <property type="nucleotide sequence ID" value="NZ_PEBV01000008.1"/>
</dbReference>
<feature type="binding site" evidence="7">
    <location>
        <begin position="189"/>
        <end position="192"/>
    </location>
    <ligand>
        <name>substrate</name>
    </ligand>
</feature>
<evidence type="ECO:0000256" key="3">
    <source>
        <dbReference type="ARBA" id="ARBA00022603"/>
    </source>
</evidence>
<feature type="binding site" evidence="7">
    <location>
        <position position="44"/>
    </location>
    <ligand>
        <name>S-adenosyl-L-methionine</name>
        <dbReference type="ChEBI" id="CHEBI:59789"/>
    </ligand>
</feature>
<sequence length="211" mass="24158">MRLRHKPEARPALLAAPEVVHRPDGWPGKWRLLFFHRPAPLYVELGSGRGRFLVEAAEAEPGVNFVGVERKAEALYVAWRRVRSAERTNVGFIFDDVDRLGAYFHPGEIDRLYFHFSDPWPKRRHAKRRLTHPARLGRLVSLLRPGGEVVFKTDHPDFYAYSREQLIAQGLVPLEERTVVGGPIRGPVTDYEARFLLAGRPIYAGVFRRDG</sequence>
<comment type="catalytic activity">
    <reaction evidence="1 7">
        <text>guanosine(46) in tRNA + S-adenosyl-L-methionine = N(7)-methylguanosine(46) in tRNA + S-adenosyl-L-homocysteine</text>
        <dbReference type="Rhea" id="RHEA:42708"/>
        <dbReference type="Rhea" id="RHEA-COMP:10188"/>
        <dbReference type="Rhea" id="RHEA-COMP:10189"/>
        <dbReference type="ChEBI" id="CHEBI:57856"/>
        <dbReference type="ChEBI" id="CHEBI:59789"/>
        <dbReference type="ChEBI" id="CHEBI:74269"/>
        <dbReference type="ChEBI" id="CHEBI:74480"/>
        <dbReference type="EC" id="2.1.1.33"/>
    </reaction>
</comment>
<comment type="function">
    <text evidence="2 7">Catalyzes the formation of N(7)-methylguanine at position 46 (m7G46) in tRNA.</text>
</comment>
<evidence type="ECO:0000256" key="2">
    <source>
        <dbReference type="ARBA" id="ARBA00003015"/>
    </source>
</evidence>
<organism evidence="8 9">
    <name type="scientific">Hydrogenibacillus schlegelii</name>
    <name type="common">Bacillus schlegelii</name>
    <dbReference type="NCBI Taxonomy" id="1484"/>
    <lineage>
        <taxon>Bacteria</taxon>
        <taxon>Bacillati</taxon>
        <taxon>Bacillota</taxon>
        <taxon>Bacilli</taxon>
        <taxon>Bacillales</taxon>
        <taxon>Bacillales Family X. Incertae Sedis</taxon>
        <taxon>Hydrogenibacillus</taxon>
    </lineage>
</organism>
<dbReference type="Gene3D" id="3.40.50.150">
    <property type="entry name" value="Vaccinia Virus protein VP39"/>
    <property type="match status" value="1"/>
</dbReference>
<dbReference type="EC" id="2.1.1.33" evidence="7"/>
<name>A0A2T5GCR1_HYDSH</name>
<comment type="caution">
    <text evidence="8">The sequence shown here is derived from an EMBL/GenBank/DDBJ whole genome shotgun (WGS) entry which is preliminary data.</text>
</comment>
<feature type="binding site" evidence="7">
    <location>
        <position position="118"/>
    </location>
    <ligand>
        <name>S-adenosyl-L-methionine</name>
        <dbReference type="ChEBI" id="CHEBI:59789"/>
    </ligand>
</feature>
<dbReference type="Pfam" id="PF02390">
    <property type="entry name" value="Methyltransf_4"/>
    <property type="match status" value="1"/>
</dbReference>
<keyword evidence="4 7" id="KW-0808">Transferase</keyword>
<dbReference type="UniPathway" id="UPA00989"/>
<accession>A0A2T5GCR1</accession>
<proteinExistence type="inferred from homology"/>
<dbReference type="HAMAP" id="MF_01057">
    <property type="entry name" value="tRNA_methyltr_TrmB"/>
    <property type="match status" value="1"/>
</dbReference>
<dbReference type="PANTHER" id="PTHR23417">
    <property type="entry name" value="3-DEOXY-D-MANNO-OCTULOSONIC-ACID TRANSFERASE/TRNA GUANINE-N 7 - -METHYLTRANSFERASE"/>
    <property type="match status" value="1"/>
</dbReference>
<evidence type="ECO:0000256" key="7">
    <source>
        <dbReference type="HAMAP-Rule" id="MF_01057"/>
    </source>
</evidence>
<dbReference type="GO" id="GO:0043527">
    <property type="term" value="C:tRNA methyltransferase complex"/>
    <property type="evidence" value="ECO:0007669"/>
    <property type="project" value="TreeGrafter"/>
</dbReference>
<dbReference type="AlphaFoldDB" id="A0A2T5GCR1"/>
<keyword evidence="5 7" id="KW-0949">S-adenosyl-L-methionine</keyword>
<evidence type="ECO:0000256" key="4">
    <source>
        <dbReference type="ARBA" id="ARBA00022679"/>
    </source>
</evidence>
<evidence type="ECO:0000313" key="8">
    <source>
        <dbReference type="EMBL" id="PTQ53973.1"/>
    </source>
</evidence>
<dbReference type="PROSITE" id="PS51625">
    <property type="entry name" value="SAM_MT_TRMB"/>
    <property type="match status" value="1"/>
</dbReference>
<feature type="binding site" evidence="7">
    <location>
        <position position="122"/>
    </location>
    <ligand>
        <name>substrate</name>
    </ligand>
</feature>
<evidence type="ECO:0000313" key="9">
    <source>
        <dbReference type="Proteomes" id="UP000244180"/>
    </source>
</evidence>
<dbReference type="InterPro" id="IPR029063">
    <property type="entry name" value="SAM-dependent_MTases_sf"/>
</dbReference>
<evidence type="ECO:0000256" key="6">
    <source>
        <dbReference type="ARBA" id="ARBA00022694"/>
    </source>
</evidence>
<dbReference type="EMBL" id="PEBV01000008">
    <property type="protein sequence ID" value="PTQ53973.1"/>
    <property type="molecule type" value="Genomic_DNA"/>
</dbReference>
<dbReference type="InterPro" id="IPR055361">
    <property type="entry name" value="tRNA_methyltr_TrmB_bact"/>
</dbReference>
<protein>
    <recommendedName>
        <fullName evidence="7">tRNA (guanine-N(7)-)-methyltransferase</fullName>
        <ecNumber evidence="7">2.1.1.33</ecNumber>
    </recommendedName>
    <alternativeName>
        <fullName evidence="7">tRNA (guanine(46)-N(7))-methyltransferase</fullName>
    </alternativeName>
    <alternativeName>
        <fullName evidence="7">tRNA(m7G46)-methyltransferase</fullName>
    </alternativeName>
</protein>
<evidence type="ECO:0000256" key="5">
    <source>
        <dbReference type="ARBA" id="ARBA00022691"/>
    </source>
</evidence>
<keyword evidence="6 7" id="KW-0819">tRNA processing</keyword>
<feature type="binding site" evidence="7">
    <location>
        <position position="96"/>
    </location>
    <ligand>
        <name>S-adenosyl-L-methionine</name>
        <dbReference type="ChEBI" id="CHEBI:59789"/>
    </ligand>
</feature>